<evidence type="ECO:0000256" key="3">
    <source>
        <dbReference type="ARBA" id="ARBA00022729"/>
    </source>
</evidence>
<gene>
    <name evidence="5" type="ORF">ADU59_21345</name>
</gene>
<comment type="similarity">
    <text evidence="2">Belongs to the bacterial solute-binding protein 5 family.</text>
</comment>
<dbReference type="GO" id="GO:1904680">
    <property type="term" value="F:peptide transmembrane transporter activity"/>
    <property type="evidence" value="ECO:0007669"/>
    <property type="project" value="TreeGrafter"/>
</dbReference>
<reference evidence="5 6" key="1">
    <citation type="journal article" date="2016" name="Syst. Appl. Microbiol.">
        <title>Pararhizobium polonicum sp. nov. isolated from tumors on stone fruit rootstocks.</title>
        <authorList>
            <person name="Pulawska J."/>
            <person name="Kuzmanovic N."/>
            <person name="Willems A."/>
            <person name="Pothier J.F."/>
        </authorList>
    </citation>
    <scope>NUCLEOTIDE SEQUENCE [LARGE SCALE GENOMIC DNA]</scope>
    <source>
        <strain evidence="5 6">F5.1</strain>
    </source>
</reference>
<evidence type="ECO:0000256" key="2">
    <source>
        <dbReference type="ARBA" id="ARBA00005695"/>
    </source>
</evidence>
<organism evidence="5 6">
    <name type="scientific">Pararhizobium polonicum</name>
    <dbReference type="NCBI Taxonomy" id="1612624"/>
    <lineage>
        <taxon>Bacteria</taxon>
        <taxon>Pseudomonadati</taxon>
        <taxon>Pseudomonadota</taxon>
        <taxon>Alphaproteobacteria</taxon>
        <taxon>Hyphomicrobiales</taxon>
        <taxon>Rhizobiaceae</taxon>
        <taxon>Rhizobium/Agrobacterium group</taxon>
        <taxon>Pararhizobium</taxon>
    </lineage>
</organism>
<dbReference type="STRING" id="1612624.ADU59_21345"/>
<dbReference type="Pfam" id="PF00496">
    <property type="entry name" value="SBP_bac_5"/>
    <property type="match status" value="1"/>
</dbReference>
<dbReference type="EMBL" id="LGLV01000014">
    <property type="protein sequence ID" value="OBZ93409.1"/>
    <property type="molecule type" value="Genomic_DNA"/>
</dbReference>
<dbReference type="GO" id="GO:0043190">
    <property type="term" value="C:ATP-binding cassette (ABC) transporter complex"/>
    <property type="evidence" value="ECO:0007669"/>
    <property type="project" value="InterPro"/>
</dbReference>
<accession>A0A1C7NWQ0</accession>
<evidence type="ECO:0000313" key="5">
    <source>
        <dbReference type="EMBL" id="OBZ93409.1"/>
    </source>
</evidence>
<dbReference type="Gene3D" id="3.40.190.10">
    <property type="entry name" value="Periplasmic binding protein-like II"/>
    <property type="match status" value="1"/>
</dbReference>
<feature type="domain" description="Solute-binding protein family 5" evidence="4">
    <location>
        <begin position="88"/>
        <end position="441"/>
    </location>
</feature>
<dbReference type="Proteomes" id="UP000093111">
    <property type="component" value="Unassembled WGS sequence"/>
</dbReference>
<protein>
    <recommendedName>
        <fullName evidence="4">Solute-binding protein family 5 domain-containing protein</fullName>
    </recommendedName>
</protein>
<name>A0A1C7NWQ0_9HYPH</name>
<dbReference type="PANTHER" id="PTHR30290">
    <property type="entry name" value="PERIPLASMIC BINDING COMPONENT OF ABC TRANSPORTER"/>
    <property type="match status" value="1"/>
</dbReference>
<dbReference type="Gene3D" id="3.10.105.10">
    <property type="entry name" value="Dipeptide-binding Protein, Domain 3"/>
    <property type="match status" value="1"/>
</dbReference>
<evidence type="ECO:0000256" key="1">
    <source>
        <dbReference type="ARBA" id="ARBA00004418"/>
    </source>
</evidence>
<evidence type="ECO:0000313" key="6">
    <source>
        <dbReference type="Proteomes" id="UP000093111"/>
    </source>
</evidence>
<comment type="caution">
    <text evidence="5">The sequence shown here is derived from an EMBL/GenBank/DDBJ whole genome shotgun (WGS) entry which is preliminary data.</text>
</comment>
<dbReference type="SUPFAM" id="SSF53850">
    <property type="entry name" value="Periplasmic binding protein-like II"/>
    <property type="match status" value="1"/>
</dbReference>
<dbReference type="PIRSF" id="PIRSF002741">
    <property type="entry name" value="MppA"/>
    <property type="match status" value="1"/>
</dbReference>
<dbReference type="PANTHER" id="PTHR30290:SF38">
    <property type="entry name" value="D,D-DIPEPTIDE-BINDING PERIPLASMIC PROTEIN DDPA-RELATED"/>
    <property type="match status" value="1"/>
</dbReference>
<dbReference type="CDD" id="cd08517">
    <property type="entry name" value="PBP2_NikA_DppA_OppA_like_13"/>
    <property type="match status" value="1"/>
</dbReference>
<dbReference type="PATRIC" id="fig|1612624.7.peg.1920"/>
<proteinExistence type="inferred from homology"/>
<evidence type="ECO:0000259" key="4">
    <source>
        <dbReference type="Pfam" id="PF00496"/>
    </source>
</evidence>
<dbReference type="GO" id="GO:0015833">
    <property type="term" value="P:peptide transport"/>
    <property type="evidence" value="ECO:0007669"/>
    <property type="project" value="TreeGrafter"/>
</dbReference>
<dbReference type="AlphaFoldDB" id="A0A1C7NWQ0"/>
<dbReference type="GO" id="GO:0030288">
    <property type="term" value="C:outer membrane-bounded periplasmic space"/>
    <property type="evidence" value="ECO:0007669"/>
    <property type="project" value="UniProtKB-ARBA"/>
</dbReference>
<dbReference type="InterPro" id="IPR000914">
    <property type="entry name" value="SBP_5_dom"/>
</dbReference>
<dbReference type="InterPro" id="IPR039424">
    <property type="entry name" value="SBP_5"/>
</dbReference>
<keyword evidence="6" id="KW-1185">Reference proteome</keyword>
<sequence length="540" mass="59998">MDFINWSAIVLKFLSRIRALRIVIGALLGLAMASGAAVAAEKGGVLNLIVQPEPISLNPGINRLGPATFVGYKIYDTLVAYDQKDLSPQPRLATSWNVSSDGLTYTFKLREGVTWHDGQPFTSKDVAFSFGEYLPAQHARSRDLRAEIDRIETPDDLTVVFVFKSPYPAFIRSLNVPIEPAHKYVGVTDFRNAPANAEFIGTGPFKFAEWKKGSLIRLVRNESYWDKGKPYLDEIVFQVIPDANSRAIAFETGNVDVLRAGDVESFDVARLAALDGVKIREDGWEYLQPVGYIHLNNRNPVLSNIKVRQAITQAIDRDFIINTIFAGFGKPINGPFSSQSIFKDTAVETVYPYDPQRAAQLLDEAGFKPDTNGIRFEVRLVPLPYGELWSRQAEYLREALGAVGIKVDIVSTDVAGWAKRLTTFDYDLAQNFVYTTADPAIGISYGYKTVTGDNAGTTGGNVNGYSNREVDALLDQAAHEPDQDKRKQLYSKVQQIISREVPLVWTHDIVFPTLHRAKVHDLIVSALGTDDNFASAWIEK</sequence>
<keyword evidence="3" id="KW-0732">Signal</keyword>
<dbReference type="InterPro" id="IPR030678">
    <property type="entry name" value="Peptide/Ni-bd"/>
</dbReference>
<comment type="subcellular location">
    <subcellularLocation>
        <location evidence="1">Periplasm</location>
    </subcellularLocation>
</comment>